<gene>
    <name evidence="2" type="ORF">GCM10009613_51170</name>
</gene>
<dbReference type="PANTHER" id="PTHR23419">
    <property type="entry name" value="DIVALENT CATION TOLERANCE CUTA-RELATED"/>
    <property type="match status" value="1"/>
</dbReference>
<dbReference type="InterPro" id="IPR011322">
    <property type="entry name" value="N-reg_PII-like_a/b"/>
</dbReference>
<dbReference type="InterPro" id="IPR015867">
    <property type="entry name" value="N-reg_PII/ATP_PRibTrfase_C"/>
</dbReference>
<proteinExistence type="inferred from homology"/>
<dbReference type="Gene3D" id="3.30.70.120">
    <property type="match status" value="1"/>
</dbReference>
<dbReference type="PANTHER" id="PTHR23419:SF8">
    <property type="entry name" value="FI09726P"/>
    <property type="match status" value="1"/>
</dbReference>
<dbReference type="Pfam" id="PF03091">
    <property type="entry name" value="CutA1"/>
    <property type="match status" value="1"/>
</dbReference>
<evidence type="ECO:0000313" key="2">
    <source>
        <dbReference type="EMBL" id="GAA1397872.1"/>
    </source>
</evidence>
<evidence type="ECO:0000313" key="3">
    <source>
        <dbReference type="Proteomes" id="UP001501414"/>
    </source>
</evidence>
<dbReference type="Proteomes" id="UP001501414">
    <property type="component" value="Unassembled WGS sequence"/>
</dbReference>
<accession>A0ABP4ISC6</accession>
<reference evidence="3" key="1">
    <citation type="journal article" date="2019" name="Int. J. Syst. Evol. Microbiol.">
        <title>The Global Catalogue of Microorganisms (GCM) 10K type strain sequencing project: providing services to taxonomists for standard genome sequencing and annotation.</title>
        <authorList>
            <consortium name="The Broad Institute Genomics Platform"/>
            <consortium name="The Broad Institute Genome Sequencing Center for Infectious Disease"/>
            <person name="Wu L."/>
            <person name="Ma J."/>
        </authorList>
    </citation>
    <scope>NUCLEOTIDE SEQUENCE [LARGE SCALE GENOMIC DNA]</scope>
    <source>
        <strain evidence="3">JCM 11896</strain>
    </source>
</reference>
<name>A0ABP4ISC6_9PSEU</name>
<dbReference type="InterPro" id="IPR004323">
    <property type="entry name" value="Ion_tolerance_CutA"/>
</dbReference>
<organism evidence="2 3">
    <name type="scientific">Pseudonocardia kongjuensis</name>
    <dbReference type="NCBI Taxonomy" id="102227"/>
    <lineage>
        <taxon>Bacteria</taxon>
        <taxon>Bacillati</taxon>
        <taxon>Actinomycetota</taxon>
        <taxon>Actinomycetes</taxon>
        <taxon>Pseudonocardiales</taxon>
        <taxon>Pseudonocardiaceae</taxon>
        <taxon>Pseudonocardia</taxon>
    </lineage>
</organism>
<protein>
    <submittedName>
        <fullName evidence="2">Divalent-cation tolerance protein CutA</fullName>
    </submittedName>
</protein>
<keyword evidence="3" id="KW-1185">Reference proteome</keyword>
<comment type="caution">
    <text evidence="2">The sequence shown here is derived from an EMBL/GenBank/DDBJ whole genome shotgun (WGS) entry which is preliminary data.</text>
</comment>
<comment type="similarity">
    <text evidence="1">Belongs to the CutA family.</text>
</comment>
<evidence type="ECO:0000256" key="1">
    <source>
        <dbReference type="ARBA" id="ARBA00010169"/>
    </source>
</evidence>
<dbReference type="EMBL" id="BAAAJK010000036">
    <property type="protein sequence ID" value="GAA1397872.1"/>
    <property type="molecule type" value="Genomic_DNA"/>
</dbReference>
<dbReference type="SUPFAM" id="SSF54913">
    <property type="entry name" value="GlnB-like"/>
    <property type="match status" value="1"/>
</dbReference>
<sequence>MENPRTTVPGMSENRAAVCTVVTTTDSEAAARDLAAGAVAARLGACAQVAGPVTSVFRWDGAVQTEAEWRVEVKTAADRVDALTDHLRERHSYDVPEIIAAPVTGGSADYLSWVVAQTR</sequence>